<dbReference type="GO" id="GO:0016787">
    <property type="term" value="F:hydrolase activity"/>
    <property type="evidence" value="ECO:0007669"/>
    <property type="project" value="UniProtKB-KW"/>
</dbReference>
<dbReference type="Proteomes" id="UP000784880">
    <property type="component" value="Unassembled WGS sequence"/>
</dbReference>
<name>A0ABS6JK31_9BACI</name>
<dbReference type="InterPro" id="IPR006379">
    <property type="entry name" value="HAD-SF_hydro_IIB"/>
</dbReference>
<keyword evidence="2" id="KW-1185">Reference proteome</keyword>
<dbReference type="NCBIfam" id="TIGR01484">
    <property type="entry name" value="HAD-SF-IIB"/>
    <property type="match status" value="1"/>
</dbReference>
<evidence type="ECO:0000313" key="1">
    <source>
        <dbReference type="EMBL" id="MBU9714044.1"/>
    </source>
</evidence>
<dbReference type="PROSITE" id="PS01229">
    <property type="entry name" value="COF_2"/>
    <property type="match status" value="1"/>
</dbReference>
<dbReference type="PANTHER" id="PTHR10000:SF55">
    <property type="entry name" value="5-AMINO-6-(5-PHOSPHO-D-RIBITYLAMINO)URACIL PHOSPHATASE YCSE"/>
    <property type="match status" value="1"/>
</dbReference>
<evidence type="ECO:0000313" key="2">
    <source>
        <dbReference type="Proteomes" id="UP000784880"/>
    </source>
</evidence>
<dbReference type="SFLD" id="SFLDG01144">
    <property type="entry name" value="C2.B.4:_PGP_Like"/>
    <property type="match status" value="1"/>
</dbReference>
<protein>
    <submittedName>
        <fullName evidence="1">Cof-type HAD-IIB family hydrolase</fullName>
    </submittedName>
</protein>
<dbReference type="PROSITE" id="PS01228">
    <property type="entry name" value="COF_1"/>
    <property type="match status" value="1"/>
</dbReference>
<gene>
    <name evidence="1" type="ORF">KS419_20115</name>
</gene>
<dbReference type="SFLD" id="SFLDG01140">
    <property type="entry name" value="C2.B:_Phosphomannomutase_and_P"/>
    <property type="match status" value="1"/>
</dbReference>
<dbReference type="CDD" id="cd07516">
    <property type="entry name" value="HAD_Pase"/>
    <property type="match status" value="1"/>
</dbReference>
<dbReference type="Pfam" id="PF08282">
    <property type="entry name" value="Hydrolase_3"/>
    <property type="match status" value="1"/>
</dbReference>
<organism evidence="1 2">
    <name type="scientific">Evansella tamaricis</name>
    <dbReference type="NCBI Taxonomy" id="2069301"/>
    <lineage>
        <taxon>Bacteria</taxon>
        <taxon>Bacillati</taxon>
        <taxon>Bacillota</taxon>
        <taxon>Bacilli</taxon>
        <taxon>Bacillales</taxon>
        <taxon>Bacillaceae</taxon>
        <taxon>Evansella</taxon>
    </lineage>
</organism>
<dbReference type="SFLD" id="SFLDS00003">
    <property type="entry name" value="Haloacid_Dehalogenase"/>
    <property type="match status" value="1"/>
</dbReference>
<sequence length="245" mass="27541">MDKTFKLIALDMDGTLLNDKHEIPIENAKMIERAQEKGIHVVLSTGRSIATCREYAQSLKLSSYLVTVNGSEIYDESGSLIEQNPIHADHIQMMWDLRNQHNTGFWAISDNRVWNNNDELLDIENHQWLKFGFDIPDDEVRQIIIKQLSENKELEISNSSLTNLEINAIGVNKAEALKKVCKRINISMDQVIAMGDSLNDLAMIKEAGFGVAMGNAQETVKRSADWVTSTNNEAGVAVAIEKWVL</sequence>
<dbReference type="RefSeq" id="WP_217068340.1">
    <property type="nucleotide sequence ID" value="NZ_JAHQCS010000161.1"/>
</dbReference>
<reference evidence="1 2" key="1">
    <citation type="submission" date="2021-06" db="EMBL/GenBank/DDBJ databases">
        <title>Bacillus sp. RD4P76, an endophyte from a halophyte.</title>
        <authorList>
            <person name="Sun J.-Q."/>
        </authorList>
    </citation>
    <scope>NUCLEOTIDE SEQUENCE [LARGE SCALE GENOMIC DNA]</scope>
    <source>
        <strain evidence="1 2">CGMCC 1.15917</strain>
    </source>
</reference>
<dbReference type="EMBL" id="JAHQCS010000161">
    <property type="protein sequence ID" value="MBU9714044.1"/>
    <property type="molecule type" value="Genomic_DNA"/>
</dbReference>
<comment type="caution">
    <text evidence="1">The sequence shown here is derived from an EMBL/GenBank/DDBJ whole genome shotgun (WGS) entry which is preliminary data.</text>
</comment>
<keyword evidence="1" id="KW-0378">Hydrolase</keyword>
<accession>A0ABS6JK31</accession>
<proteinExistence type="predicted"/>
<dbReference type="PANTHER" id="PTHR10000">
    <property type="entry name" value="PHOSPHOSERINE PHOSPHATASE"/>
    <property type="match status" value="1"/>
</dbReference>